<organism evidence="1 2">
    <name type="scientific">Microdochium bolleyi</name>
    <dbReference type="NCBI Taxonomy" id="196109"/>
    <lineage>
        <taxon>Eukaryota</taxon>
        <taxon>Fungi</taxon>
        <taxon>Dikarya</taxon>
        <taxon>Ascomycota</taxon>
        <taxon>Pezizomycotina</taxon>
        <taxon>Sordariomycetes</taxon>
        <taxon>Xylariomycetidae</taxon>
        <taxon>Xylariales</taxon>
        <taxon>Microdochiaceae</taxon>
        <taxon>Microdochium</taxon>
    </lineage>
</organism>
<reference evidence="1 2" key="1">
    <citation type="submission" date="2016-02" db="EMBL/GenBank/DDBJ databases">
        <title>Draft genome sequence of Microdochium bolleyi, a fungal endophyte of beachgrass.</title>
        <authorList>
            <consortium name="DOE Joint Genome Institute"/>
            <person name="David A.S."/>
            <person name="May G."/>
            <person name="Haridas S."/>
            <person name="Lim J."/>
            <person name="Wang M."/>
            <person name="Labutti K."/>
            <person name="Lipzen A."/>
            <person name="Barry K."/>
            <person name="Grigoriev I.V."/>
        </authorList>
    </citation>
    <scope>NUCLEOTIDE SEQUENCE [LARGE SCALE GENOMIC DNA]</scope>
    <source>
        <strain evidence="1 2">J235TASD1</strain>
    </source>
</reference>
<feature type="non-terminal residue" evidence="1">
    <location>
        <position position="56"/>
    </location>
</feature>
<gene>
    <name evidence="1" type="ORF">Micbo1qcDRAFT_158117</name>
</gene>
<accession>A0A136JFN2</accession>
<name>A0A136JFN2_9PEZI</name>
<proteinExistence type="predicted"/>
<evidence type="ECO:0000313" key="1">
    <source>
        <dbReference type="EMBL" id="KXJ95973.1"/>
    </source>
</evidence>
<sequence>MLGTQCAFGAYAIIVALDAPGATPCSGVSCPTAPAGSTSTALTASPIRRLQREYIQ</sequence>
<dbReference type="AlphaFoldDB" id="A0A136JFN2"/>
<dbReference type="EMBL" id="KQ964246">
    <property type="protein sequence ID" value="KXJ95973.1"/>
    <property type="molecule type" value="Genomic_DNA"/>
</dbReference>
<dbReference type="InParanoid" id="A0A136JFN2"/>
<dbReference type="Proteomes" id="UP000070501">
    <property type="component" value="Unassembled WGS sequence"/>
</dbReference>
<keyword evidence="2" id="KW-1185">Reference proteome</keyword>
<protein>
    <submittedName>
        <fullName evidence="1">Uncharacterized protein</fullName>
    </submittedName>
</protein>
<evidence type="ECO:0000313" key="2">
    <source>
        <dbReference type="Proteomes" id="UP000070501"/>
    </source>
</evidence>